<proteinExistence type="predicted"/>
<reference evidence="2 3" key="1">
    <citation type="submission" date="2018-07" db="EMBL/GenBank/DDBJ databases">
        <title>Complete genome sequencing of Ornithinimicrobium sp. AMA3305.</title>
        <authorList>
            <person name="Bae J.-W."/>
        </authorList>
    </citation>
    <scope>NUCLEOTIDE SEQUENCE [LARGE SCALE GENOMIC DNA]</scope>
    <source>
        <strain evidence="2 3">AMA3305</strain>
    </source>
</reference>
<dbReference type="KEGG" id="orn:DV701_15775"/>
<name>A0A345NQR8_9MICO</name>
<evidence type="ECO:0000313" key="3">
    <source>
        <dbReference type="Proteomes" id="UP000253790"/>
    </source>
</evidence>
<evidence type="ECO:0000313" key="2">
    <source>
        <dbReference type="EMBL" id="AXH97376.1"/>
    </source>
</evidence>
<evidence type="ECO:0000256" key="1">
    <source>
        <dbReference type="SAM" id="MobiDB-lite"/>
    </source>
</evidence>
<keyword evidence="3" id="KW-1185">Reference proteome</keyword>
<dbReference type="Proteomes" id="UP000253790">
    <property type="component" value="Chromosome"/>
</dbReference>
<protein>
    <submittedName>
        <fullName evidence="2">Uncharacterized protein</fullName>
    </submittedName>
</protein>
<dbReference type="EMBL" id="CP031229">
    <property type="protein sequence ID" value="AXH97376.1"/>
    <property type="molecule type" value="Genomic_DNA"/>
</dbReference>
<accession>A0A345NQR8</accession>
<feature type="region of interest" description="Disordered" evidence="1">
    <location>
        <begin position="69"/>
        <end position="91"/>
    </location>
</feature>
<dbReference type="AlphaFoldDB" id="A0A345NQR8"/>
<gene>
    <name evidence="2" type="ORF">DV701_15775</name>
</gene>
<dbReference type="RefSeq" id="WP_114929686.1">
    <property type="nucleotide sequence ID" value="NZ_CP031229.1"/>
</dbReference>
<organism evidence="2 3">
    <name type="scientific">Ornithinimicrobium avium</name>
    <dbReference type="NCBI Taxonomy" id="2283195"/>
    <lineage>
        <taxon>Bacteria</taxon>
        <taxon>Bacillati</taxon>
        <taxon>Actinomycetota</taxon>
        <taxon>Actinomycetes</taxon>
        <taxon>Micrococcales</taxon>
        <taxon>Ornithinimicrobiaceae</taxon>
        <taxon>Ornithinimicrobium</taxon>
    </lineage>
</organism>
<sequence length="210" mass="22511">MPQAIAACAGKSDRIVNMLMIKVSARKSGMSLFRLLGAPHRAVPVLVAVMVAVPLLGCGEGAVESEAPVATSAASDTDEGPAAASTTSEPFTRFTVERSTWGGMCAEGPCRSELVVEGDGRWRYEEHDGEDEGQLTVDELDRLLEAVTRTRLSQTRSPSTRCAADSDGTSVAYSWTIEDEKHRVDSCEVSIDTEDPLVQELESLAHRITG</sequence>
<dbReference type="OrthoDB" id="5147711at2"/>